<feature type="chain" id="PRO_5015847611" evidence="4">
    <location>
        <begin position="24"/>
        <end position="366"/>
    </location>
</feature>
<dbReference type="OrthoDB" id="7822595at2"/>
<keyword evidence="2 4" id="KW-0732">Signal</keyword>
<reference evidence="5 6" key="1">
    <citation type="submission" date="2018-05" db="EMBL/GenBank/DDBJ databases">
        <title>Rhodobacteraceae gen. nov., sp. nov. isolated from sea water.</title>
        <authorList>
            <person name="Ren Y."/>
        </authorList>
    </citation>
    <scope>NUCLEOTIDE SEQUENCE [LARGE SCALE GENOMIC DNA]</scope>
    <source>
        <strain evidence="5 6">TG-679</strain>
    </source>
</reference>
<comment type="caution">
    <text evidence="5">The sequence shown here is derived from an EMBL/GenBank/DDBJ whole genome shotgun (WGS) entry which is preliminary data.</text>
</comment>
<evidence type="ECO:0000313" key="5">
    <source>
        <dbReference type="EMBL" id="PWR02776.1"/>
    </source>
</evidence>
<dbReference type="InterPro" id="IPR038404">
    <property type="entry name" value="TRAP_DctP_sf"/>
</dbReference>
<dbReference type="Pfam" id="PF03480">
    <property type="entry name" value="DctP"/>
    <property type="match status" value="1"/>
</dbReference>
<dbReference type="PANTHER" id="PTHR33376">
    <property type="match status" value="1"/>
</dbReference>
<dbReference type="GO" id="GO:0042597">
    <property type="term" value="C:periplasmic space"/>
    <property type="evidence" value="ECO:0007669"/>
    <property type="project" value="UniProtKB-SubCell"/>
</dbReference>
<dbReference type="AlphaFoldDB" id="A0A2V2LHX1"/>
<dbReference type="InterPro" id="IPR018389">
    <property type="entry name" value="DctP_fam"/>
</dbReference>
<dbReference type="PANTHER" id="PTHR33376:SF15">
    <property type="entry name" value="BLL6794 PROTEIN"/>
    <property type="match status" value="1"/>
</dbReference>
<dbReference type="GO" id="GO:0055085">
    <property type="term" value="P:transmembrane transport"/>
    <property type="evidence" value="ECO:0007669"/>
    <property type="project" value="InterPro"/>
</dbReference>
<evidence type="ECO:0000256" key="2">
    <source>
        <dbReference type="ARBA" id="ARBA00022729"/>
    </source>
</evidence>
<dbReference type="CDD" id="cd13665">
    <property type="entry name" value="PBP2_TRAP_Dctp3_4"/>
    <property type="match status" value="1"/>
</dbReference>
<sequence>MRLPSLSDPAARIAAAVALSALAALGTLSVLPTPAAAQAQEPEVTLRFQHFVSPNSANPKHFIEPWAKKVEAESDGRIKVEIYPFMQLGGSATAQYDLIRDGVIDGGWVIPGYQPGRFPEAEALELPFMTPKLGEEASMAAWEFTQEHLTDDFADVHLIAAHMHGPGLIHKKGPAVREVGDLRGLKLRGPSRPATLLLRKLGAQPVGMAVPAFPEALSKGVVDGGVITWEMSPSLKLDELTDSHTDVAGDDALYNLFFIWAMNKDSYARLPDDLKAVIDANSGMFASAWAGRAHDTGDAEGRAVMAAAGNEIAEISPEVTEQIRALGAEVTQEWIDEVTAKGLDGAGLVEDARAAMDRHRGTVGTN</sequence>
<comment type="subcellular location">
    <subcellularLocation>
        <location evidence="1">Periplasm</location>
    </subcellularLocation>
</comment>
<dbReference type="NCBIfam" id="NF037995">
    <property type="entry name" value="TRAP_S1"/>
    <property type="match status" value="1"/>
</dbReference>
<organism evidence="5 6">
    <name type="scientific">Meridianimarinicoccus roseus</name>
    <dbReference type="NCBI Taxonomy" id="2072018"/>
    <lineage>
        <taxon>Bacteria</taxon>
        <taxon>Pseudomonadati</taxon>
        <taxon>Pseudomonadota</taxon>
        <taxon>Alphaproteobacteria</taxon>
        <taxon>Rhodobacterales</taxon>
        <taxon>Paracoccaceae</taxon>
        <taxon>Meridianimarinicoccus</taxon>
    </lineage>
</organism>
<evidence type="ECO:0000256" key="1">
    <source>
        <dbReference type="ARBA" id="ARBA00004418"/>
    </source>
</evidence>
<evidence type="ECO:0000256" key="4">
    <source>
        <dbReference type="SAM" id="SignalP"/>
    </source>
</evidence>
<dbReference type="RefSeq" id="WP_109811436.1">
    <property type="nucleotide sequence ID" value="NZ_QGKU01000032.1"/>
</dbReference>
<evidence type="ECO:0000313" key="6">
    <source>
        <dbReference type="Proteomes" id="UP000245680"/>
    </source>
</evidence>
<accession>A0A2V2LHX1</accession>
<proteinExistence type="predicted"/>
<evidence type="ECO:0000256" key="3">
    <source>
        <dbReference type="ARBA" id="ARBA00022764"/>
    </source>
</evidence>
<name>A0A2V2LHX1_9RHOB</name>
<feature type="signal peptide" evidence="4">
    <location>
        <begin position="1"/>
        <end position="23"/>
    </location>
</feature>
<dbReference type="EMBL" id="QGKU01000032">
    <property type="protein sequence ID" value="PWR02776.1"/>
    <property type="molecule type" value="Genomic_DNA"/>
</dbReference>
<dbReference type="Proteomes" id="UP000245680">
    <property type="component" value="Unassembled WGS sequence"/>
</dbReference>
<gene>
    <name evidence="5" type="ORF">DKT77_09350</name>
</gene>
<keyword evidence="3" id="KW-0574">Periplasm</keyword>
<keyword evidence="6" id="KW-1185">Reference proteome</keyword>
<dbReference type="Gene3D" id="3.40.190.170">
    <property type="entry name" value="Bacterial extracellular solute-binding protein, family 7"/>
    <property type="match status" value="1"/>
</dbReference>
<protein>
    <submittedName>
        <fullName evidence="5">C4-dicarboxylate ABC transporter</fullName>
    </submittedName>
</protein>